<feature type="compositionally biased region" description="Polar residues" evidence="1">
    <location>
        <begin position="39"/>
        <end position="62"/>
    </location>
</feature>
<dbReference type="Proteomes" id="UP001148838">
    <property type="component" value="Unassembled WGS sequence"/>
</dbReference>
<gene>
    <name evidence="2" type="ORF">ANN_28083</name>
</gene>
<keyword evidence="3" id="KW-1185">Reference proteome</keyword>
<name>A0ABQ8RUX9_PERAM</name>
<organism evidence="2 3">
    <name type="scientific">Periplaneta americana</name>
    <name type="common">American cockroach</name>
    <name type="synonym">Blatta americana</name>
    <dbReference type="NCBI Taxonomy" id="6978"/>
    <lineage>
        <taxon>Eukaryota</taxon>
        <taxon>Metazoa</taxon>
        <taxon>Ecdysozoa</taxon>
        <taxon>Arthropoda</taxon>
        <taxon>Hexapoda</taxon>
        <taxon>Insecta</taxon>
        <taxon>Pterygota</taxon>
        <taxon>Neoptera</taxon>
        <taxon>Polyneoptera</taxon>
        <taxon>Dictyoptera</taxon>
        <taxon>Blattodea</taxon>
        <taxon>Blattoidea</taxon>
        <taxon>Blattidae</taxon>
        <taxon>Blattinae</taxon>
        <taxon>Periplaneta</taxon>
    </lineage>
</organism>
<protein>
    <submittedName>
        <fullName evidence="2">Uncharacterized protein</fullName>
    </submittedName>
</protein>
<reference evidence="2 3" key="1">
    <citation type="journal article" date="2022" name="Allergy">
        <title>Genome assembly and annotation of Periplaneta americana reveal a comprehensive cockroach allergen profile.</title>
        <authorList>
            <person name="Wang L."/>
            <person name="Xiong Q."/>
            <person name="Saelim N."/>
            <person name="Wang L."/>
            <person name="Nong W."/>
            <person name="Wan A.T."/>
            <person name="Shi M."/>
            <person name="Liu X."/>
            <person name="Cao Q."/>
            <person name="Hui J.H.L."/>
            <person name="Sookrung N."/>
            <person name="Leung T.F."/>
            <person name="Tungtrongchitr A."/>
            <person name="Tsui S.K.W."/>
        </authorList>
    </citation>
    <scope>NUCLEOTIDE SEQUENCE [LARGE SCALE GENOMIC DNA]</scope>
    <source>
        <strain evidence="2">PWHHKU_190912</strain>
    </source>
</reference>
<sequence length="112" mass="12185">MIQDDQVATGIPKFNNISITISSPKNVCGNVTDEDSDYENNPTIDNMTGSQLQAETKVTLNAQGEGIDDYDESHNGDEQSKGDGENGSRNTNASATDIQMKRKNNKFQLGRS</sequence>
<feature type="compositionally biased region" description="Basic and acidic residues" evidence="1">
    <location>
        <begin position="72"/>
        <end position="86"/>
    </location>
</feature>
<evidence type="ECO:0000313" key="3">
    <source>
        <dbReference type="Proteomes" id="UP001148838"/>
    </source>
</evidence>
<feature type="region of interest" description="Disordered" evidence="1">
    <location>
        <begin position="31"/>
        <end position="112"/>
    </location>
</feature>
<evidence type="ECO:0000256" key="1">
    <source>
        <dbReference type="SAM" id="MobiDB-lite"/>
    </source>
</evidence>
<evidence type="ECO:0000313" key="2">
    <source>
        <dbReference type="EMBL" id="KAJ4425467.1"/>
    </source>
</evidence>
<accession>A0ABQ8RUX9</accession>
<feature type="compositionally biased region" description="Polar residues" evidence="1">
    <location>
        <begin position="87"/>
        <end position="97"/>
    </location>
</feature>
<comment type="caution">
    <text evidence="2">The sequence shown here is derived from an EMBL/GenBank/DDBJ whole genome shotgun (WGS) entry which is preliminary data.</text>
</comment>
<dbReference type="EMBL" id="JAJSOF020000043">
    <property type="protein sequence ID" value="KAJ4425467.1"/>
    <property type="molecule type" value="Genomic_DNA"/>
</dbReference>
<proteinExistence type="predicted"/>